<sequence length="103" mass="11129">MAQYQIMAWRDLPSMVTVRDDEAADAVVKVSLPARFQEAIDEAAMRLGASGSDDYLMGWDRGPWTPAEGEAQQVADAVAADLESRWDDEALAAYLDAIGPPSA</sequence>
<organism evidence="2 3">
    <name type="scientific">Kineosphaera limosa NBRC 100340</name>
    <dbReference type="NCBI Taxonomy" id="1184609"/>
    <lineage>
        <taxon>Bacteria</taxon>
        <taxon>Bacillati</taxon>
        <taxon>Actinomycetota</taxon>
        <taxon>Actinomycetes</taxon>
        <taxon>Micrococcales</taxon>
        <taxon>Dermatophilaceae</taxon>
        <taxon>Kineosphaera</taxon>
    </lineage>
</organism>
<dbReference type="EMBL" id="BAHD01000013">
    <property type="protein sequence ID" value="GAB94854.1"/>
    <property type="molecule type" value="Genomic_DNA"/>
</dbReference>
<evidence type="ECO:0000313" key="3">
    <source>
        <dbReference type="Proteomes" id="UP000008366"/>
    </source>
</evidence>
<accession>K6X7U1</accession>
<dbReference type="STRING" id="1184609.KILIM_013_00090"/>
<evidence type="ECO:0000313" key="2">
    <source>
        <dbReference type="EMBL" id="GAB94854.1"/>
    </source>
</evidence>
<dbReference type="eggNOG" id="ENOG5032RYT">
    <property type="taxonomic scope" value="Bacteria"/>
</dbReference>
<dbReference type="InterPro" id="IPR025989">
    <property type="entry name" value="Virulence_F_dom"/>
</dbReference>
<gene>
    <name evidence="2" type="ORF">KILIM_013_00090</name>
</gene>
<feature type="domain" description="Virulence factor" evidence="1">
    <location>
        <begin position="8"/>
        <end position="92"/>
    </location>
</feature>
<evidence type="ECO:0000259" key="1">
    <source>
        <dbReference type="Pfam" id="PF13769"/>
    </source>
</evidence>
<dbReference type="OrthoDB" id="7359147at2"/>
<dbReference type="Proteomes" id="UP000008366">
    <property type="component" value="Unassembled WGS sequence"/>
</dbReference>
<comment type="caution">
    <text evidence="2">The sequence shown here is derived from an EMBL/GenBank/DDBJ whole genome shotgun (WGS) entry which is preliminary data.</text>
</comment>
<dbReference type="AlphaFoldDB" id="K6X7U1"/>
<name>K6X7U1_9MICO</name>
<reference evidence="2 3" key="1">
    <citation type="submission" date="2012-08" db="EMBL/GenBank/DDBJ databases">
        <title>Whole genome shotgun sequence of Kineosphaera limosa NBRC 100340.</title>
        <authorList>
            <person name="Yoshida I."/>
            <person name="Isaki S."/>
            <person name="Hosoyama A."/>
            <person name="Tsuchikane K."/>
            <person name="Katsumata H."/>
            <person name="Ando Y."/>
            <person name="Ohji S."/>
            <person name="Hamada M."/>
            <person name="Tamura T."/>
            <person name="Yamazoe A."/>
            <person name="Yamazaki S."/>
            <person name="Fujita N."/>
        </authorList>
    </citation>
    <scope>NUCLEOTIDE SEQUENCE [LARGE SCALE GENOMIC DNA]</scope>
    <source>
        <strain evidence="2 3">NBRC 100340</strain>
    </source>
</reference>
<proteinExistence type="predicted"/>
<dbReference type="RefSeq" id="WP_006591386.1">
    <property type="nucleotide sequence ID" value="NZ_BAHD01000013.1"/>
</dbReference>
<dbReference type="Pfam" id="PF13769">
    <property type="entry name" value="Virulence_fact"/>
    <property type="match status" value="1"/>
</dbReference>
<protein>
    <recommendedName>
        <fullName evidence="1">Virulence factor domain-containing protein</fullName>
    </recommendedName>
</protein>
<keyword evidence="3" id="KW-1185">Reference proteome</keyword>